<comment type="caution">
    <text evidence="1">The sequence shown here is derived from an EMBL/GenBank/DDBJ whole genome shotgun (WGS) entry which is preliminary data.</text>
</comment>
<protein>
    <submittedName>
        <fullName evidence="1">Uncharacterized protein</fullName>
    </submittedName>
</protein>
<dbReference type="RefSeq" id="WP_229343484.1">
    <property type="nucleotide sequence ID" value="NZ_JAINUL010000001.1"/>
</dbReference>
<organism evidence="1 2">
    <name type="scientific">Streptomyces flavotricini</name>
    <dbReference type="NCBI Taxonomy" id="66888"/>
    <lineage>
        <taxon>Bacteria</taxon>
        <taxon>Bacillati</taxon>
        <taxon>Actinomycetota</taxon>
        <taxon>Actinomycetes</taxon>
        <taxon>Kitasatosporales</taxon>
        <taxon>Streptomycetaceae</taxon>
        <taxon>Streptomyces</taxon>
    </lineage>
</organism>
<evidence type="ECO:0000313" key="1">
    <source>
        <dbReference type="EMBL" id="MCC0100178.1"/>
    </source>
</evidence>
<keyword evidence="2" id="KW-1185">Reference proteome</keyword>
<sequence>MRTSGSGARHLGELALFLSVHRGGGPGILWPDHDHPGCRANATEADLALLRTELSAVLGAAVRVSRGAPDAPRQVRGAPVPARTLVRQVSGGGGWTLAPGTEGIRAEPFHCRLRAGELLYVPTGRAWTAELSASARYLLMRIEPAA</sequence>
<proteinExistence type="predicted"/>
<reference evidence="1 2" key="1">
    <citation type="submission" date="2021-08" db="EMBL/GenBank/DDBJ databases">
        <title>Genomic Architecture of Streptomyces flavotricini NGL1 and Streptomyces erythrochromogenes HMS4 With Differential Plant Beneficial attributes and laccase production capabilities.</title>
        <authorList>
            <person name="Salwan R."/>
            <person name="Kaur R."/>
            <person name="Sharma V."/>
        </authorList>
    </citation>
    <scope>NUCLEOTIDE SEQUENCE [LARGE SCALE GENOMIC DNA]</scope>
    <source>
        <strain evidence="1 2">NGL1</strain>
    </source>
</reference>
<evidence type="ECO:0000313" key="2">
    <source>
        <dbReference type="Proteomes" id="UP001520654"/>
    </source>
</evidence>
<gene>
    <name evidence="1" type="ORF">K7B10_36435</name>
</gene>
<dbReference type="EMBL" id="JAINUL010000001">
    <property type="protein sequence ID" value="MCC0100178.1"/>
    <property type="molecule type" value="Genomic_DNA"/>
</dbReference>
<dbReference type="Proteomes" id="UP001520654">
    <property type="component" value="Unassembled WGS sequence"/>
</dbReference>
<accession>A0ABS8EGW8</accession>
<name>A0ABS8EGW8_9ACTN</name>